<evidence type="ECO:0000256" key="1">
    <source>
        <dbReference type="ARBA" id="ARBA00022490"/>
    </source>
</evidence>
<comment type="catalytic activity">
    <reaction evidence="8 9">
        <text>(R)-4'-phosphopantetheine + ATP + H(+) = 3'-dephospho-CoA + diphosphate</text>
        <dbReference type="Rhea" id="RHEA:19801"/>
        <dbReference type="ChEBI" id="CHEBI:15378"/>
        <dbReference type="ChEBI" id="CHEBI:30616"/>
        <dbReference type="ChEBI" id="CHEBI:33019"/>
        <dbReference type="ChEBI" id="CHEBI:57328"/>
        <dbReference type="ChEBI" id="CHEBI:61723"/>
        <dbReference type="EC" id="2.7.7.3"/>
    </reaction>
</comment>
<dbReference type="GO" id="GO:0005524">
    <property type="term" value="F:ATP binding"/>
    <property type="evidence" value="ECO:0007669"/>
    <property type="project" value="UniProtKB-KW"/>
</dbReference>
<keyword evidence="7 9" id="KW-0173">Coenzyme A biosynthesis</keyword>
<feature type="site" description="Transition state stabilizer" evidence="9">
    <location>
        <position position="17"/>
    </location>
</feature>
<feature type="binding site" evidence="9">
    <location>
        <begin position="9"/>
        <end position="10"/>
    </location>
    <ligand>
        <name>ATP</name>
        <dbReference type="ChEBI" id="CHEBI:30616"/>
    </ligand>
</feature>
<dbReference type="PANTHER" id="PTHR21342:SF1">
    <property type="entry name" value="PHOSPHOPANTETHEINE ADENYLYLTRANSFERASE"/>
    <property type="match status" value="1"/>
</dbReference>
<dbReference type="Gene3D" id="3.40.50.620">
    <property type="entry name" value="HUPs"/>
    <property type="match status" value="1"/>
</dbReference>
<feature type="binding site" evidence="9">
    <location>
        <position position="41"/>
    </location>
    <ligand>
        <name>substrate</name>
    </ligand>
</feature>
<feature type="binding site" evidence="9">
    <location>
        <begin position="128"/>
        <end position="134"/>
    </location>
    <ligand>
        <name>ATP</name>
        <dbReference type="ChEBI" id="CHEBI:30616"/>
    </ligand>
</feature>
<protein>
    <recommendedName>
        <fullName evidence="9">Phosphopantetheine adenylyltransferase</fullName>
        <ecNumber evidence="9">2.7.7.3</ecNumber>
    </recommendedName>
    <alternativeName>
        <fullName evidence="9">Dephospho-CoA pyrophosphorylase</fullName>
    </alternativeName>
    <alternativeName>
        <fullName evidence="9">Pantetheine-phosphate adenylyltransferase</fullName>
        <shortName evidence="9">PPAT</shortName>
    </alternativeName>
</protein>
<feature type="binding site" evidence="9">
    <location>
        <position position="9"/>
    </location>
    <ligand>
        <name>substrate</name>
    </ligand>
</feature>
<keyword evidence="2 9" id="KW-0808">Transferase</keyword>
<dbReference type="PANTHER" id="PTHR21342">
    <property type="entry name" value="PHOSPHOPANTETHEINE ADENYLYLTRANSFERASE"/>
    <property type="match status" value="1"/>
</dbReference>
<evidence type="ECO:0000256" key="7">
    <source>
        <dbReference type="ARBA" id="ARBA00022993"/>
    </source>
</evidence>
<evidence type="ECO:0000256" key="9">
    <source>
        <dbReference type="HAMAP-Rule" id="MF_00151"/>
    </source>
</evidence>
<comment type="similarity">
    <text evidence="9">Belongs to the bacterial CoaD family.</text>
</comment>
<evidence type="ECO:0000256" key="8">
    <source>
        <dbReference type="ARBA" id="ARBA00029346"/>
    </source>
</evidence>
<dbReference type="AlphaFoldDB" id="A0A2M6UWH9"/>
<evidence type="ECO:0000256" key="6">
    <source>
        <dbReference type="ARBA" id="ARBA00022842"/>
    </source>
</evidence>
<dbReference type="NCBIfam" id="TIGR01510">
    <property type="entry name" value="coaD_prev_kdtB"/>
    <property type="match status" value="1"/>
</dbReference>
<dbReference type="Pfam" id="PF01467">
    <property type="entry name" value="CTP_transf_like"/>
    <property type="match status" value="1"/>
</dbReference>
<feature type="binding site" evidence="9">
    <location>
        <position position="103"/>
    </location>
    <ligand>
        <name>ATP</name>
        <dbReference type="ChEBI" id="CHEBI:30616"/>
    </ligand>
</feature>
<dbReference type="InterPro" id="IPR001980">
    <property type="entry name" value="PPAT"/>
</dbReference>
<evidence type="ECO:0000256" key="4">
    <source>
        <dbReference type="ARBA" id="ARBA00022741"/>
    </source>
</evidence>
<sequence>MKIALYAGSFDPLTNGHLDVLKGCFVLADKVVVAIGIHATKKTLFSFEERAGFITQVGKDVLGADFNRLQILSFNNLLIEKAREVGASFLIRGLRDGTDLDYEMQMAGMNGIMAPELQTVFLPASVSGRVITSTLVRQIASMGGDVTSFVPPNIAQALHSKFQSFKEK</sequence>
<evidence type="ECO:0000256" key="2">
    <source>
        <dbReference type="ARBA" id="ARBA00022679"/>
    </source>
</evidence>
<accession>A0A2M6UWH9</accession>
<proteinExistence type="inferred from homology"/>
<evidence type="ECO:0000256" key="5">
    <source>
        <dbReference type="ARBA" id="ARBA00022840"/>
    </source>
</evidence>
<gene>
    <name evidence="9" type="primary">coaD</name>
    <name evidence="11" type="ORF">CEV08_03370</name>
</gene>
<comment type="caution">
    <text evidence="11">The sequence shown here is derived from an EMBL/GenBank/DDBJ whole genome shotgun (WGS) entry which is preliminary data.</text>
</comment>
<feature type="domain" description="Cytidyltransferase-like" evidence="10">
    <location>
        <begin position="5"/>
        <end position="138"/>
    </location>
</feature>
<reference evidence="11 12" key="1">
    <citation type="submission" date="2017-06" db="EMBL/GenBank/DDBJ databases">
        <title>Draft genome of Bartonella tribocorum C635.</title>
        <authorList>
            <person name="Hadjadj L."/>
            <person name="Jiyipong T."/>
            <person name="Diene S.M."/>
            <person name="Morand S."/>
            <person name="Rolain J.-M."/>
        </authorList>
    </citation>
    <scope>NUCLEOTIDE SEQUENCE [LARGE SCALE GENOMIC DNA]</scope>
    <source>
        <strain evidence="11 12">C635</strain>
    </source>
</reference>
<dbReference type="GO" id="GO:0015937">
    <property type="term" value="P:coenzyme A biosynthetic process"/>
    <property type="evidence" value="ECO:0007669"/>
    <property type="project" value="UniProtKB-UniRule"/>
</dbReference>
<comment type="function">
    <text evidence="9">Reversibly transfers an adenylyl group from ATP to 4'-phosphopantetheine, yielding dephospho-CoA (dPCoA) and pyrophosphate.</text>
</comment>
<dbReference type="OrthoDB" id="9806661at2"/>
<feature type="binding site" evidence="9">
    <location>
        <position position="92"/>
    </location>
    <ligand>
        <name>substrate</name>
    </ligand>
</feature>
<keyword evidence="6 9" id="KW-0460">Magnesium</keyword>
<dbReference type="UniPathway" id="UPA00241">
    <property type="reaction ID" value="UER00355"/>
</dbReference>
<evidence type="ECO:0000259" key="10">
    <source>
        <dbReference type="Pfam" id="PF01467"/>
    </source>
</evidence>
<keyword evidence="1 9" id="KW-0963">Cytoplasm</keyword>
<keyword evidence="4 9" id="KW-0547">Nucleotide-binding</keyword>
<feature type="binding site" evidence="9">
    <location>
        <position position="17"/>
    </location>
    <ligand>
        <name>ATP</name>
        <dbReference type="ChEBI" id="CHEBI:30616"/>
    </ligand>
</feature>
<dbReference type="EC" id="2.7.7.3" evidence="9"/>
<comment type="subcellular location">
    <subcellularLocation>
        <location evidence="9">Cytoplasm</location>
    </subcellularLocation>
</comment>
<keyword evidence="3 9" id="KW-0548">Nucleotidyltransferase</keyword>
<dbReference type="HAMAP" id="MF_00151">
    <property type="entry name" value="PPAT_bact"/>
    <property type="match status" value="1"/>
</dbReference>
<dbReference type="GO" id="GO:0005737">
    <property type="term" value="C:cytoplasm"/>
    <property type="evidence" value="ECO:0007669"/>
    <property type="project" value="UniProtKB-SubCell"/>
</dbReference>
<evidence type="ECO:0000313" key="12">
    <source>
        <dbReference type="Proteomes" id="UP000230791"/>
    </source>
</evidence>
<dbReference type="InterPro" id="IPR004821">
    <property type="entry name" value="Cyt_trans-like"/>
</dbReference>
<dbReference type="GO" id="GO:0004595">
    <property type="term" value="F:pantetheine-phosphate adenylyltransferase activity"/>
    <property type="evidence" value="ECO:0007669"/>
    <property type="project" value="UniProtKB-UniRule"/>
</dbReference>
<keyword evidence="5 9" id="KW-0067">ATP-binding</keyword>
<dbReference type="EMBL" id="NJPP01000006">
    <property type="protein sequence ID" value="PIT70563.1"/>
    <property type="molecule type" value="Genomic_DNA"/>
</dbReference>
<comment type="cofactor">
    <cofactor evidence="9">
        <name>Mg(2+)</name>
        <dbReference type="ChEBI" id="CHEBI:18420"/>
    </cofactor>
</comment>
<dbReference type="InterPro" id="IPR014729">
    <property type="entry name" value="Rossmann-like_a/b/a_fold"/>
</dbReference>
<evidence type="ECO:0000256" key="3">
    <source>
        <dbReference type="ARBA" id="ARBA00022695"/>
    </source>
</evidence>
<feature type="binding site" evidence="9">
    <location>
        <position position="78"/>
    </location>
    <ligand>
        <name>substrate</name>
    </ligand>
</feature>
<comment type="pathway">
    <text evidence="9">Cofactor biosynthesis; coenzyme A biosynthesis; CoA from (R)-pantothenate: step 4/5.</text>
</comment>
<organism evidence="11 12">
    <name type="scientific">Bartonella tribocorum</name>
    <dbReference type="NCBI Taxonomy" id="85701"/>
    <lineage>
        <taxon>Bacteria</taxon>
        <taxon>Pseudomonadati</taxon>
        <taxon>Pseudomonadota</taxon>
        <taxon>Alphaproteobacteria</taxon>
        <taxon>Hyphomicrobiales</taxon>
        <taxon>Bartonellaceae</taxon>
        <taxon>Bartonella</taxon>
    </lineage>
</organism>
<comment type="subunit">
    <text evidence="9">Homohexamer.</text>
</comment>
<dbReference type="CDD" id="cd02163">
    <property type="entry name" value="PPAT"/>
    <property type="match status" value="1"/>
</dbReference>
<feature type="binding site" evidence="9">
    <location>
        <begin position="93"/>
        <end position="95"/>
    </location>
    <ligand>
        <name>ATP</name>
        <dbReference type="ChEBI" id="CHEBI:30616"/>
    </ligand>
</feature>
<dbReference type="Proteomes" id="UP000230791">
    <property type="component" value="Unassembled WGS sequence"/>
</dbReference>
<dbReference type="SUPFAM" id="SSF52374">
    <property type="entry name" value="Nucleotidylyl transferase"/>
    <property type="match status" value="1"/>
</dbReference>
<name>A0A2M6UWH9_9HYPH</name>
<evidence type="ECO:0000313" key="11">
    <source>
        <dbReference type="EMBL" id="PIT70563.1"/>
    </source>
</evidence>
<dbReference type="PRINTS" id="PR01020">
    <property type="entry name" value="LPSBIOSNTHSS"/>
</dbReference>
<dbReference type="NCBIfam" id="TIGR00125">
    <property type="entry name" value="cyt_tran_rel"/>
    <property type="match status" value="1"/>
</dbReference>